<protein>
    <submittedName>
        <fullName evidence="1">Uncharacterized protein</fullName>
    </submittedName>
</protein>
<comment type="caution">
    <text evidence="1">The sequence shown here is derived from an EMBL/GenBank/DDBJ whole genome shotgun (WGS) entry which is preliminary data.</text>
</comment>
<keyword evidence="2" id="KW-1185">Reference proteome</keyword>
<name>A0A9K3PFS1_9STRA</name>
<dbReference type="EMBL" id="JAGRRH010000022">
    <property type="protein sequence ID" value="KAG7345733.1"/>
    <property type="molecule type" value="Genomic_DNA"/>
</dbReference>
<reference evidence="1" key="2">
    <citation type="submission" date="2021-04" db="EMBL/GenBank/DDBJ databases">
        <authorList>
            <person name="Podell S."/>
        </authorList>
    </citation>
    <scope>NUCLEOTIDE SEQUENCE</scope>
    <source>
        <strain evidence="1">Hildebrandi</strain>
    </source>
</reference>
<sequence>MPLTKSQRAQALEHILTNVFDLEANDPLRASLRDDGIVGIYDLVSMEREYVKSLTYLDEVDRTQQRTLVPRGTARLIIILKDFLRYKVAMGEPVDDDWTGITQEEFDSFRVSGVYLEATAMANGGIPLFKPITNSSTAHPTVSTTPATTYVQPSAVEMFKRGIKRDQNLFPTLKEEELHDPWHRKFEIQSHSQAVTNIVDSKYLPSNPNEKEVFQPIKTSMDAVLESKVQTSKGKEAIREHKATKDAPTAYTNLVEHHRKPAAADIEATKTNITTTTISDGKFKGNASEFLTNWTKQLKPYGNLTGNGSVFGEVVEVVHLSQACATVSELRQAKLTTEILLSTKNPIDFKQYYRLLSAAAVQYDDSPTHEDDPWDP</sequence>
<dbReference type="AlphaFoldDB" id="A0A9K3PFS1"/>
<evidence type="ECO:0000313" key="1">
    <source>
        <dbReference type="EMBL" id="KAG7345733.1"/>
    </source>
</evidence>
<gene>
    <name evidence="1" type="ORF">IV203_033264</name>
</gene>
<evidence type="ECO:0000313" key="2">
    <source>
        <dbReference type="Proteomes" id="UP000693970"/>
    </source>
</evidence>
<accession>A0A9K3PFS1</accession>
<dbReference type="Proteomes" id="UP000693970">
    <property type="component" value="Unassembled WGS sequence"/>
</dbReference>
<dbReference type="OrthoDB" id="55634at2759"/>
<proteinExistence type="predicted"/>
<reference evidence="1" key="1">
    <citation type="journal article" date="2021" name="Sci. Rep.">
        <title>Diploid genomic architecture of Nitzschia inconspicua, an elite biomass production diatom.</title>
        <authorList>
            <person name="Oliver A."/>
            <person name="Podell S."/>
            <person name="Pinowska A."/>
            <person name="Traller J.C."/>
            <person name="Smith S.R."/>
            <person name="McClure R."/>
            <person name="Beliaev A."/>
            <person name="Bohutskyi P."/>
            <person name="Hill E.A."/>
            <person name="Rabines A."/>
            <person name="Zheng H."/>
            <person name="Allen L.Z."/>
            <person name="Kuo A."/>
            <person name="Grigoriev I.V."/>
            <person name="Allen A.E."/>
            <person name="Hazlebeck D."/>
            <person name="Allen E.E."/>
        </authorList>
    </citation>
    <scope>NUCLEOTIDE SEQUENCE</scope>
    <source>
        <strain evidence="1">Hildebrandi</strain>
    </source>
</reference>
<organism evidence="1 2">
    <name type="scientific">Nitzschia inconspicua</name>
    <dbReference type="NCBI Taxonomy" id="303405"/>
    <lineage>
        <taxon>Eukaryota</taxon>
        <taxon>Sar</taxon>
        <taxon>Stramenopiles</taxon>
        <taxon>Ochrophyta</taxon>
        <taxon>Bacillariophyta</taxon>
        <taxon>Bacillariophyceae</taxon>
        <taxon>Bacillariophycidae</taxon>
        <taxon>Bacillariales</taxon>
        <taxon>Bacillariaceae</taxon>
        <taxon>Nitzschia</taxon>
    </lineage>
</organism>